<dbReference type="InterPro" id="IPR039420">
    <property type="entry name" value="WalR-like"/>
</dbReference>
<keyword evidence="5" id="KW-0804">Transcription</keyword>
<evidence type="ECO:0000256" key="6">
    <source>
        <dbReference type="PROSITE-ProRule" id="PRU00169"/>
    </source>
</evidence>
<dbReference type="RefSeq" id="WP_327921939.1">
    <property type="nucleotide sequence ID" value="NZ_JARMDB010000032.1"/>
</dbReference>
<protein>
    <submittedName>
        <fullName evidence="10">Response regulator transcription factor</fullName>
    </submittedName>
</protein>
<feature type="domain" description="OmpR/PhoB-type" evidence="9">
    <location>
        <begin position="126"/>
        <end position="225"/>
    </location>
</feature>
<dbReference type="PROSITE" id="PS51755">
    <property type="entry name" value="OMPR_PHOB"/>
    <property type="match status" value="1"/>
</dbReference>
<keyword evidence="4 7" id="KW-0238">DNA-binding</keyword>
<evidence type="ECO:0000256" key="5">
    <source>
        <dbReference type="ARBA" id="ARBA00023163"/>
    </source>
</evidence>
<dbReference type="Gene3D" id="1.10.10.10">
    <property type="entry name" value="Winged helix-like DNA-binding domain superfamily/Winged helix DNA-binding domain"/>
    <property type="match status" value="1"/>
</dbReference>
<keyword evidence="1 6" id="KW-0597">Phosphoprotein</keyword>
<dbReference type="InterPro" id="IPR001867">
    <property type="entry name" value="OmpR/PhoB-type_DNA-bd"/>
</dbReference>
<evidence type="ECO:0000256" key="2">
    <source>
        <dbReference type="ARBA" id="ARBA00023012"/>
    </source>
</evidence>
<dbReference type="EMBL" id="JARMDB010000032">
    <property type="protein sequence ID" value="MED1569209.1"/>
    <property type="molecule type" value="Genomic_DNA"/>
</dbReference>
<feature type="modified residue" description="4-aspartylphosphate" evidence="6">
    <location>
        <position position="51"/>
    </location>
</feature>
<dbReference type="Pfam" id="PF00072">
    <property type="entry name" value="Response_reg"/>
    <property type="match status" value="1"/>
</dbReference>
<organism evidence="10 11">
    <name type="scientific">Bacillus paramycoides</name>
    <dbReference type="NCBI Taxonomy" id="2026194"/>
    <lineage>
        <taxon>Bacteria</taxon>
        <taxon>Bacillati</taxon>
        <taxon>Bacillota</taxon>
        <taxon>Bacilli</taxon>
        <taxon>Bacillales</taxon>
        <taxon>Bacillaceae</taxon>
        <taxon>Bacillus</taxon>
        <taxon>Bacillus cereus group</taxon>
    </lineage>
</organism>
<evidence type="ECO:0000256" key="3">
    <source>
        <dbReference type="ARBA" id="ARBA00023015"/>
    </source>
</evidence>
<accession>A0ABU6N300</accession>
<dbReference type="Pfam" id="PF00486">
    <property type="entry name" value="Trans_reg_C"/>
    <property type="match status" value="1"/>
</dbReference>
<gene>
    <name evidence="10" type="ORF">P4U88_25815</name>
</gene>
<sequence length="231" mass="27017">MAHLLIIEDDQQISELLLTALQQEYKLDFAYSGTEALFKLKEESYDLIILDLMLPGMKGESVLEAIREKSQTPVIILTALAERMKIVELLTHGANDYITKPFHLDELRARINVQLRNHINATSNQEEILSFKSLTLHTQTYELFYKKCPINLRKKEFQILELLIRHPKRIYSKQELYQLIWDTDYMEDENTINVHISNLRKKIQTVDSQNEYIETVWGIGIRLKGDSNGDH</sequence>
<keyword evidence="3" id="KW-0805">Transcription regulation</keyword>
<dbReference type="InterPro" id="IPR036388">
    <property type="entry name" value="WH-like_DNA-bd_sf"/>
</dbReference>
<dbReference type="PANTHER" id="PTHR48111">
    <property type="entry name" value="REGULATOR OF RPOS"/>
    <property type="match status" value="1"/>
</dbReference>
<evidence type="ECO:0000256" key="1">
    <source>
        <dbReference type="ARBA" id="ARBA00022553"/>
    </source>
</evidence>
<evidence type="ECO:0000313" key="10">
    <source>
        <dbReference type="EMBL" id="MED1569209.1"/>
    </source>
</evidence>
<dbReference type="PROSITE" id="PS50110">
    <property type="entry name" value="RESPONSE_REGULATORY"/>
    <property type="match status" value="1"/>
</dbReference>
<dbReference type="SUPFAM" id="SSF52172">
    <property type="entry name" value="CheY-like"/>
    <property type="match status" value="1"/>
</dbReference>
<comment type="caution">
    <text evidence="10">The sequence shown here is derived from an EMBL/GenBank/DDBJ whole genome shotgun (WGS) entry which is preliminary data.</text>
</comment>
<dbReference type="Gene3D" id="6.10.250.690">
    <property type="match status" value="1"/>
</dbReference>
<evidence type="ECO:0000256" key="7">
    <source>
        <dbReference type="PROSITE-ProRule" id="PRU01091"/>
    </source>
</evidence>
<reference evidence="10 11" key="1">
    <citation type="submission" date="2023-03" db="EMBL/GenBank/DDBJ databases">
        <title>Bacillus Genome Sequencing.</title>
        <authorList>
            <person name="Dunlap C."/>
        </authorList>
    </citation>
    <scope>NUCLEOTIDE SEQUENCE [LARGE SCALE GENOMIC DNA]</scope>
    <source>
        <strain evidence="10 11">B-615</strain>
    </source>
</reference>
<evidence type="ECO:0000259" key="9">
    <source>
        <dbReference type="PROSITE" id="PS51755"/>
    </source>
</evidence>
<evidence type="ECO:0000256" key="4">
    <source>
        <dbReference type="ARBA" id="ARBA00023125"/>
    </source>
</evidence>
<evidence type="ECO:0000259" key="8">
    <source>
        <dbReference type="PROSITE" id="PS50110"/>
    </source>
</evidence>
<dbReference type="CDD" id="cd00383">
    <property type="entry name" value="trans_reg_C"/>
    <property type="match status" value="1"/>
</dbReference>
<dbReference type="PANTHER" id="PTHR48111:SF2">
    <property type="entry name" value="RESPONSE REGULATOR SAER"/>
    <property type="match status" value="1"/>
</dbReference>
<name>A0ABU6N300_9BACI</name>
<feature type="domain" description="Response regulatory" evidence="8">
    <location>
        <begin position="3"/>
        <end position="115"/>
    </location>
</feature>
<feature type="DNA-binding region" description="OmpR/PhoB-type" evidence="7">
    <location>
        <begin position="126"/>
        <end position="225"/>
    </location>
</feature>
<dbReference type="SMART" id="SM00862">
    <property type="entry name" value="Trans_reg_C"/>
    <property type="match status" value="1"/>
</dbReference>
<dbReference type="InterPro" id="IPR001789">
    <property type="entry name" value="Sig_transdc_resp-reg_receiver"/>
</dbReference>
<keyword evidence="2" id="KW-0902">Two-component regulatory system</keyword>
<evidence type="ECO:0000313" key="11">
    <source>
        <dbReference type="Proteomes" id="UP001309448"/>
    </source>
</evidence>
<proteinExistence type="predicted"/>
<dbReference type="Gene3D" id="3.40.50.2300">
    <property type="match status" value="1"/>
</dbReference>
<dbReference type="SMART" id="SM00448">
    <property type="entry name" value="REC"/>
    <property type="match status" value="1"/>
</dbReference>
<dbReference type="InterPro" id="IPR011006">
    <property type="entry name" value="CheY-like_superfamily"/>
</dbReference>
<dbReference type="Proteomes" id="UP001309448">
    <property type="component" value="Unassembled WGS sequence"/>
</dbReference>
<keyword evidence="11" id="KW-1185">Reference proteome</keyword>